<keyword evidence="2" id="KW-1185">Reference proteome</keyword>
<evidence type="ECO:0000313" key="2">
    <source>
        <dbReference type="Proteomes" id="UP000244441"/>
    </source>
</evidence>
<sequence>MQPSSSQLWSLYKTTQFVMAQSLSQSLNFAIITAFNPLGQLRSPSFNTIQDKALQYDIQRLNTVYRSIYGCSADLSYSEKSWLVAIEQSTAIDLAIEYKQNAIYFVNGDRLSLVPCLLADQQEDYIGSFQQRTRIFPANVFR</sequence>
<evidence type="ECO:0000313" key="1">
    <source>
        <dbReference type="EMBL" id="AWB66732.1"/>
    </source>
</evidence>
<dbReference type="InterPro" id="IPR021710">
    <property type="entry name" value="DUF3293"/>
</dbReference>
<dbReference type="KEGG" id="cate:C2869_09960"/>
<protein>
    <submittedName>
        <fullName evidence="1">DUF3293 domain-containing protein</fullName>
    </submittedName>
</protein>
<organism evidence="1 2">
    <name type="scientific">Saccharobesus litoralis</name>
    <dbReference type="NCBI Taxonomy" id="2172099"/>
    <lineage>
        <taxon>Bacteria</taxon>
        <taxon>Pseudomonadati</taxon>
        <taxon>Pseudomonadota</taxon>
        <taxon>Gammaproteobacteria</taxon>
        <taxon>Alteromonadales</taxon>
        <taxon>Alteromonadaceae</taxon>
        <taxon>Saccharobesus</taxon>
    </lineage>
</organism>
<dbReference type="OrthoDB" id="5604578at2"/>
<dbReference type="RefSeq" id="WP_108602788.1">
    <property type="nucleotide sequence ID" value="NZ_CP026604.1"/>
</dbReference>
<dbReference type="Proteomes" id="UP000244441">
    <property type="component" value="Chromosome"/>
</dbReference>
<name>A0A2S0VRC4_9ALTE</name>
<dbReference type="AlphaFoldDB" id="A0A2S0VRC4"/>
<gene>
    <name evidence="1" type="ORF">C2869_09960</name>
</gene>
<dbReference type="EMBL" id="CP026604">
    <property type="protein sequence ID" value="AWB66732.1"/>
    <property type="molecule type" value="Genomic_DNA"/>
</dbReference>
<proteinExistence type="predicted"/>
<reference evidence="1 2" key="1">
    <citation type="submission" date="2018-01" db="EMBL/GenBank/DDBJ databases">
        <title>Genome sequence of a Cantenovulum-like bacteria.</title>
        <authorList>
            <person name="Tan W.R."/>
            <person name="Lau N.-S."/>
            <person name="Go F."/>
            <person name="Amirul A.-A.A."/>
        </authorList>
    </citation>
    <scope>NUCLEOTIDE SEQUENCE [LARGE SCALE GENOMIC DNA]</scope>
    <source>
        <strain evidence="1 2">CCB-QB4</strain>
    </source>
</reference>
<dbReference type="Pfam" id="PF11697">
    <property type="entry name" value="DUF3293"/>
    <property type="match status" value="1"/>
</dbReference>
<accession>A0A2S0VRC4</accession>